<reference evidence="2" key="1">
    <citation type="submission" date="2023-03" db="EMBL/GenBank/DDBJ databases">
        <title>Massive genome expansion in bonnet fungi (Mycena s.s.) driven by repeated elements and novel gene families across ecological guilds.</title>
        <authorList>
            <consortium name="Lawrence Berkeley National Laboratory"/>
            <person name="Harder C.B."/>
            <person name="Miyauchi S."/>
            <person name="Viragh M."/>
            <person name="Kuo A."/>
            <person name="Thoen E."/>
            <person name="Andreopoulos B."/>
            <person name="Lu D."/>
            <person name="Skrede I."/>
            <person name="Drula E."/>
            <person name="Henrissat B."/>
            <person name="Morin E."/>
            <person name="Kohler A."/>
            <person name="Barry K."/>
            <person name="LaButti K."/>
            <person name="Morin E."/>
            <person name="Salamov A."/>
            <person name="Lipzen A."/>
            <person name="Mereny Z."/>
            <person name="Hegedus B."/>
            <person name="Baldrian P."/>
            <person name="Stursova M."/>
            <person name="Weitz H."/>
            <person name="Taylor A."/>
            <person name="Grigoriev I.V."/>
            <person name="Nagy L.G."/>
            <person name="Martin F."/>
            <person name="Kauserud H."/>
        </authorList>
    </citation>
    <scope>NUCLEOTIDE SEQUENCE</scope>
    <source>
        <strain evidence="2">CBHHK173m</strain>
    </source>
</reference>
<feature type="transmembrane region" description="Helical" evidence="1">
    <location>
        <begin position="7"/>
        <end position="28"/>
    </location>
</feature>
<proteinExistence type="predicted"/>
<protein>
    <submittedName>
        <fullName evidence="2">Uncharacterized protein</fullName>
    </submittedName>
</protein>
<keyword evidence="1" id="KW-0472">Membrane</keyword>
<feature type="transmembrane region" description="Helical" evidence="1">
    <location>
        <begin position="442"/>
        <end position="464"/>
    </location>
</feature>
<feature type="transmembrane region" description="Helical" evidence="1">
    <location>
        <begin position="295"/>
        <end position="318"/>
    </location>
</feature>
<feature type="transmembrane region" description="Helical" evidence="1">
    <location>
        <begin position="227"/>
        <end position="255"/>
    </location>
</feature>
<evidence type="ECO:0000313" key="3">
    <source>
        <dbReference type="Proteomes" id="UP001222325"/>
    </source>
</evidence>
<keyword evidence="3" id="KW-1185">Reference proteome</keyword>
<comment type="caution">
    <text evidence="2">The sequence shown here is derived from an EMBL/GenBank/DDBJ whole genome shotgun (WGS) entry which is preliminary data.</text>
</comment>
<accession>A0AAD6TZQ2</accession>
<keyword evidence="1" id="KW-1133">Transmembrane helix</keyword>
<feature type="transmembrane region" description="Helical" evidence="1">
    <location>
        <begin position="122"/>
        <end position="144"/>
    </location>
</feature>
<evidence type="ECO:0000256" key="1">
    <source>
        <dbReference type="SAM" id="Phobius"/>
    </source>
</evidence>
<evidence type="ECO:0000313" key="2">
    <source>
        <dbReference type="EMBL" id="KAJ7083163.1"/>
    </source>
</evidence>
<feature type="transmembrane region" description="Helical" evidence="1">
    <location>
        <begin position="67"/>
        <end position="89"/>
    </location>
</feature>
<dbReference type="EMBL" id="JARJCN010000042">
    <property type="protein sequence ID" value="KAJ7083163.1"/>
    <property type="molecule type" value="Genomic_DNA"/>
</dbReference>
<feature type="non-terminal residue" evidence="2">
    <location>
        <position position="1"/>
    </location>
</feature>
<sequence>MLQIPSSAFSLVSLSSKIVFGLCGGFFIGSNLFSQFILSTPIAKNSATRTATRILLPTTCSHATPQVTFSCIAVAGYITIIFAAVFCILHAKGFPRAASQPPSPPPEPGLSYSAAQKRGSMWLWWLIALFLGFIVLGLVILYAFSGGEEGLPAFTASWIRGLATLERSFSGGLVAARSSLSAINLYISTHGREYAKIVLLALASHSTCMLLVGSFHRLRPSMVRNLADYYLTLFFFFILPLAVILSFSCFNWIAWIPYLWYCHHNALATAFEINLGLLRIPSWFHFFEAYEPGSISVIVGSVIVHVAASSVWTALLAIRGIPSAARAVHRDLANRGHFLYCLGISARIVAFNVPYCAVAYPTVHFRELYPLIAQTIWMWLKSPSSRAEARSRCGWLASRYSAWKAIQIADFRILVSTLWTLFFASIKTCARTWGALAWGHRLLIIVPVFVFYSYFCFIPVARRVRNWRRRRRRR</sequence>
<feature type="transmembrane region" description="Helical" evidence="1">
    <location>
        <begin position="338"/>
        <end position="360"/>
    </location>
</feature>
<name>A0AAD6TZQ2_9AGAR</name>
<keyword evidence="1" id="KW-0812">Transmembrane</keyword>
<gene>
    <name evidence="2" type="ORF">B0H15DRAFT_851497</name>
</gene>
<feature type="transmembrane region" description="Helical" evidence="1">
    <location>
        <begin position="194"/>
        <end position="215"/>
    </location>
</feature>
<dbReference type="AlphaFoldDB" id="A0AAD6TZQ2"/>
<dbReference type="Proteomes" id="UP001222325">
    <property type="component" value="Unassembled WGS sequence"/>
</dbReference>
<organism evidence="2 3">
    <name type="scientific">Mycena belliarum</name>
    <dbReference type="NCBI Taxonomy" id="1033014"/>
    <lineage>
        <taxon>Eukaryota</taxon>
        <taxon>Fungi</taxon>
        <taxon>Dikarya</taxon>
        <taxon>Basidiomycota</taxon>
        <taxon>Agaricomycotina</taxon>
        <taxon>Agaricomycetes</taxon>
        <taxon>Agaricomycetidae</taxon>
        <taxon>Agaricales</taxon>
        <taxon>Marasmiineae</taxon>
        <taxon>Mycenaceae</taxon>
        <taxon>Mycena</taxon>
    </lineage>
</organism>